<reference evidence="2" key="1">
    <citation type="submission" date="2025-08" db="UniProtKB">
        <authorList>
            <consortium name="RefSeq"/>
        </authorList>
    </citation>
    <scope>IDENTIFICATION</scope>
    <source>
        <tissue evidence="2">Young leaves</tissue>
    </source>
</reference>
<name>A0A6J1GQG3_CUCMO</name>
<dbReference type="RefSeq" id="XP_022954217.1">
    <property type="nucleotide sequence ID" value="XM_023098449.1"/>
</dbReference>
<sequence>MDENLKIQRFEVPPSASNFEFLIESRDVPAVLVGGVMDWRSLSEWISYNGGLGNLQVVFQRSRCQNEVLHVPCSLADMNETKNHEHVVPSIRRLGVQECAG</sequence>
<dbReference type="AlphaFoldDB" id="A0A6J1GQG3"/>
<evidence type="ECO:0000313" key="2">
    <source>
        <dbReference type="RefSeq" id="XP_022954217.1"/>
    </source>
</evidence>
<dbReference type="Proteomes" id="UP000504609">
    <property type="component" value="Unplaced"/>
</dbReference>
<evidence type="ECO:0000313" key="1">
    <source>
        <dbReference type="Proteomes" id="UP000504609"/>
    </source>
</evidence>
<gene>
    <name evidence="2" type="primary">LOC111456538</name>
</gene>
<organism evidence="1 2">
    <name type="scientific">Cucurbita moschata</name>
    <name type="common">Winter crookneck squash</name>
    <name type="synonym">Cucurbita pepo var. moschata</name>
    <dbReference type="NCBI Taxonomy" id="3662"/>
    <lineage>
        <taxon>Eukaryota</taxon>
        <taxon>Viridiplantae</taxon>
        <taxon>Streptophyta</taxon>
        <taxon>Embryophyta</taxon>
        <taxon>Tracheophyta</taxon>
        <taxon>Spermatophyta</taxon>
        <taxon>Magnoliopsida</taxon>
        <taxon>eudicotyledons</taxon>
        <taxon>Gunneridae</taxon>
        <taxon>Pentapetalae</taxon>
        <taxon>rosids</taxon>
        <taxon>fabids</taxon>
        <taxon>Cucurbitales</taxon>
        <taxon>Cucurbitaceae</taxon>
        <taxon>Cucurbiteae</taxon>
        <taxon>Cucurbita</taxon>
    </lineage>
</organism>
<keyword evidence="1" id="KW-1185">Reference proteome</keyword>
<dbReference type="GeneID" id="111456538"/>
<proteinExistence type="predicted"/>
<accession>A0A6J1GQG3</accession>
<protein>
    <submittedName>
        <fullName evidence="2">Uncharacterized protein LOC111456538 isoform X4</fullName>
    </submittedName>
</protein>